<dbReference type="GO" id="GO:0007165">
    <property type="term" value="P:signal transduction"/>
    <property type="evidence" value="ECO:0007669"/>
    <property type="project" value="TreeGrafter"/>
</dbReference>
<dbReference type="OrthoDB" id="6169313at2"/>
<evidence type="ECO:0000313" key="7">
    <source>
        <dbReference type="EMBL" id="BAT61447.1"/>
    </source>
</evidence>
<dbReference type="InterPro" id="IPR001690">
    <property type="entry name" value="Autoind_synthase"/>
</dbReference>
<evidence type="ECO:0000256" key="5">
    <source>
        <dbReference type="PROSITE-ProRule" id="PRU00533"/>
    </source>
</evidence>
<dbReference type="PROSITE" id="PS51187">
    <property type="entry name" value="AUTOINDUCER_SYNTH_2"/>
    <property type="match status" value="1"/>
</dbReference>
<organism evidence="7 8">
    <name type="scientific">Variibacter gotjawalensis</name>
    <dbReference type="NCBI Taxonomy" id="1333996"/>
    <lineage>
        <taxon>Bacteria</taxon>
        <taxon>Pseudomonadati</taxon>
        <taxon>Pseudomonadota</taxon>
        <taxon>Alphaproteobacteria</taxon>
        <taxon>Hyphomicrobiales</taxon>
        <taxon>Nitrobacteraceae</taxon>
        <taxon>Variibacter</taxon>
    </lineage>
</organism>
<dbReference type="PANTHER" id="PTHR39322">
    <property type="entry name" value="ACYL-HOMOSERINE-LACTONE SYNTHASE"/>
    <property type="match status" value="1"/>
</dbReference>
<comment type="similarity">
    <text evidence="5">Belongs to the autoinducer synthase family.</text>
</comment>
<dbReference type="GO" id="GO:0016747">
    <property type="term" value="F:acyltransferase activity, transferring groups other than amino-acyl groups"/>
    <property type="evidence" value="ECO:0007669"/>
    <property type="project" value="InterPro"/>
</dbReference>
<keyword evidence="1 5" id="KW-0673">Quorum sensing</keyword>
<dbReference type="GO" id="GO:0009372">
    <property type="term" value="P:quorum sensing"/>
    <property type="evidence" value="ECO:0007669"/>
    <property type="project" value="UniProtKB-UniRule"/>
</dbReference>
<keyword evidence="3" id="KW-0949">S-adenosyl-L-methionine</keyword>
<sequence length="209" mass="24084">MSVVHVITHENRHLYDEEMEQHFRLRHKIFVEERGWRELARDDGREIDAYDDGHSEYLLAIDNGRVVGGMRFRSTLRSNMLGDIFSELVDSDIPCARDVLECSRYFVIRDRRAGRVDLRLLAAAQAYCLEEKISEMTAVVETWWLARWHHVGFRVCPLGAPKMIANQPTIAVSIEVRPETLHFVLRQARLRGTPLVRQGLAAFNAKTAA</sequence>
<dbReference type="SUPFAM" id="SSF55729">
    <property type="entry name" value="Acyl-CoA N-acyltransferases (Nat)"/>
    <property type="match status" value="1"/>
</dbReference>
<dbReference type="EMBL" id="AP014946">
    <property type="protein sequence ID" value="BAT61447.1"/>
    <property type="molecule type" value="Genomic_DNA"/>
</dbReference>
<keyword evidence="8" id="KW-1185">Reference proteome</keyword>
<evidence type="ECO:0000256" key="2">
    <source>
        <dbReference type="ARBA" id="ARBA00022679"/>
    </source>
</evidence>
<dbReference type="EC" id="2.3.1.228" evidence="7"/>
<gene>
    <name evidence="7" type="primary">bjaI</name>
    <name evidence="7" type="ORF">GJW-30_1_04004</name>
</gene>
<dbReference type="KEGG" id="vgo:GJW-30_1_04004"/>
<evidence type="ECO:0000256" key="1">
    <source>
        <dbReference type="ARBA" id="ARBA00022654"/>
    </source>
</evidence>
<dbReference type="RefSeq" id="WP_096358145.1">
    <property type="nucleotide sequence ID" value="NZ_AP014946.1"/>
</dbReference>
<evidence type="ECO:0000313" key="8">
    <source>
        <dbReference type="Proteomes" id="UP000236884"/>
    </source>
</evidence>
<dbReference type="Pfam" id="PF00765">
    <property type="entry name" value="Autoind_synth"/>
    <property type="match status" value="1"/>
</dbReference>
<dbReference type="Proteomes" id="UP000236884">
    <property type="component" value="Chromosome"/>
</dbReference>
<name>A0A0S3PZT8_9BRAD</name>
<dbReference type="InterPro" id="IPR016181">
    <property type="entry name" value="Acyl_CoA_acyltransferase"/>
</dbReference>
<reference evidence="7 8" key="1">
    <citation type="submission" date="2015-08" db="EMBL/GenBank/DDBJ databases">
        <title>Investigation of the bacterial diversity of lava forest soil.</title>
        <authorList>
            <person name="Lee J.S."/>
        </authorList>
    </citation>
    <scope>NUCLEOTIDE SEQUENCE [LARGE SCALE GENOMIC DNA]</scope>
    <source>
        <strain evidence="7 8">GJW-30</strain>
    </source>
</reference>
<evidence type="ECO:0000259" key="6">
    <source>
        <dbReference type="PROSITE" id="PS51186"/>
    </source>
</evidence>
<evidence type="ECO:0000256" key="3">
    <source>
        <dbReference type="ARBA" id="ARBA00022691"/>
    </source>
</evidence>
<dbReference type="PRINTS" id="PR01549">
    <property type="entry name" value="AUTOINDCRSYN"/>
</dbReference>
<dbReference type="PROSITE" id="PS51186">
    <property type="entry name" value="GNAT"/>
    <property type="match status" value="1"/>
</dbReference>
<proteinExistence type="inferred from homology"/>
<accession>A0A0S3PZT8</accession>
<feature type="domain" description="N-acetyltransferase" evidence="6">
    <location>
        <begin position="6"/>
        <end position="179"/>
    </location>
</feature>
<keyword evidence="4 5" id="KW-0071">Autoinducer synthesis</keyword>
<dbReference type="PANTHER" id="PTHR39322:SF1">
    <property type="entry name" value="ISOVALERYL-HOMOSERINE LACTONE SYNTHASE"/>
    <property type="match status" value="1"/>
</dbReference>
<keyword evidence="2 7" id="KW-0808">Transferase</keyword>
<dbReference type="InterPro" id="IPR000182">
    <property type="entry name" value="GNAT_dom"/>
</dbReference>
<protein>
    <submittedName>
        <fullName evidence="7">Isovaleryl-homoserine lactone synthase</fullName>
        <ecNumber evidence="7">2.3.1.228</ecNumber>
    </submittedName>
</protein>
<evidence type="ECO:0000256" key="4">
    <source>
        <dbReference type="ARBA" id="ARBA00022929"/>
    </source>
</evidence>
<dbReference type="Gene3D" id="3.40.630.30">
    <property type="match status" value="1"/>
</dbReference>
<keyword evidence="7" id="KW-0012">Acyltransferase</keyword>
<dbReference type="AlphaFoldDB" id="A0A0S3PZT8"/>